<dbReference type="GeneID" id="116211636"/>
<dbReference type="PANTHER" id="PTHR35285">
    <property type="entry name" value="2-C-METHYL-D-ERYTHRITOL 4-PHOSPHATE CYTIDYLYLTRANSFERASE"/>
    <property type="match status" value="1"/>
</dbReference>
<keyword evidence="1" id="KW-1185">Reference proteome</keyword>
<reference evidence="2" key="2">
    <citation type="submission" date="2025-08" db="UniProtKB">
        <authorList>
            <consortium name="RefSeq"/>
        </authorList>
    </citation>
    <scope>IDENTIFICATION</scope>
    <source>
        <tissue evidence="2">Leaf</tissue>
    </source>
</reference>
<dbReference type="RefSeq" id="XP_031401958.1">
    <property type="nucleotide sequence ID" value="XM_031546098.1"/>
</dbReference>
<name>A0A6P8E9R9_PUNGR</name>
<dbReference type="OrthoDB" id="2018140at2759"/>
<sequence>MLLVALVPFSLASPSTVPTFLWSPHYNKWSCRICGLSDHITRGSSKGFTISSQGGWSHLLCLAEKHQRHADLALVFVGRKRQSSDISSNRCGEPARMK</sequence>
<reference evidence="1" key="1">
    <citation type="journal article" date="2020" name="Plant Biotechnol. J.">
        <title>The pomegranate (Punica granatum L.) draft genome dissects genetic divergence between soft- and hard-seeded cultivars.</title>
        <authorList>
            <person name="Luo X."/>
            <person name="Li H."/>
            <person name="Wu Z."/>
            <person name="Yao W."/>
            <person name="Zhao P."/>
            <person name="Cao D."/>
            <person name="Yu H."/>
            <person name="Li K."/>
            <person name="Poudel K."/>
            <person name="Zhao D."/>
            <person name="Zhang F."/>
            <person name="Xia X."/>
            <person name="Chen L."/>
            <person name="Wang Q."/>
            <person name="Jing D."/>
            <person name="Cao S."/>
        </authorList>
    </citation>
    <scope>NUCLEOTIDE SEQUENCE [LARGE SCALE GENOMIC DNA]</scope>
    <source>
        <strain evidence="1">cv. Tunisia</strain>
    </source>
</reference>
<evidence type="ECO:0000313" key="2">
    <source>
        <dbReference type="RefSeq" id="XP_031401958.1"/>
    </source>
</evidence>
<dbReference type="PANTHER" id="PTHR35285:SF1">
    <property type="entry name" value="2-C-METHYL-D-ERYTHRITOL 4-PHOSPHATE CYTIDYLYLTRANSFERASE"/>
    <property type="match status" value="1"/>
</dbReference>
<dbReference type="Proteomes" id="UP000515151">
    <property type="component" value="Chromosome 6"/>
</dbReference>
<evidence type="ECO:0000313" key="1">
    <source>
        <dbReference type="Proteomes" id="UP000515151"/>
    </source>
</evidence>
<organism evidence="1 2">
    <name type="scientific">Punica granatum</name>
    <name type="common">Pomegranate</name>
    <dbReference type="NCBI Taxonomy" id="22663"/>
    <lineage>
        <taxon>Eukaryota</taxon>
        <taxon>Viridiplantae</taxon>
        <taxon>Streptophyta</taxon>
        <taxon>Embryophyta</taxon>
        <taxon>Tracheophyta</taxon>
        <taxon>Spermatophyta</taxon>
        <taxon>Magnoliopsida</taxon>
        <taxon>eudicotyledons</taxon>
        <taxon>Gunneridae</taxon>
        <taxon>Pentapetalae</taxon>
        <taxon>rosids</taxon>
        <taxon>malvids</taxon>
        <taxon>Myrtales</taxon>
        <taxon>Lythraceae</taxon>
        <taxon>Punica</taxon>
    </lineage>
</organism>
<gene>
    <name evidence="2" type="primary">LOC116211636</name>
</gene>
<accession>A0A6P8E9R9</accession>
<proteinExistence type="predicted"/>
<dbReference type="AlphaFoldDB" id="A0A6P8E9R9"/>
<protein>
    <submittedName>
        <fullName evidence="2">Uncharacterized protein LOC116211636</fullName>
    </submittedName>
</protein>